<sequence>MILSKRAQNWFIHNVPMSDKFAAMNKKIKLHFDVEVNHHQYYTDWTSMTFRTMVADPSQHGKSKAEVLTALLDRLQLCQRALGESFAGDLQLKINTERTFKGVPDFEMALYDPPSTFEALASKLRSSLKVATNWEQSLYFQQQQFYTDRRFYGRDRY</sequence>
<evidence type="ECO:0000313" key="1">
    <source>
        <dbReference type="EMBL" id="RKF64554.1"/>
    </source>
</evidence>
<name>A0A420I4H0_9PEZI</name>
<feature type="non-terminal residue" evidence="1">
    <location>
        <position position="157"/>
    </location>
</feature>
<evidence type="ECO:0000313" key="2">
    <source>
        <dbReference type="Proteomes" id="UP000285405"/>
    </source>
</evidence>
<proteinExistence type="predicted"/>
<dbReference type="AlphaFoldDB" id="A0A420I4H0"/>
<comment type="caution">
    <text evidence="1">The sequence shown here is derived from an EMBL/GenBank/DDBJ whole genome shotgun (WGS) entry which is preliminary data.</text>
</comment>
<organism evidence="1 2">
    <name type="scientific">Golovinomyces cichoracearum</name>
    <dbReference type="NCBI Taxonomy" id="62708"/>
    <lineage>
        <taxon>Eukaryota</taxon>
        <taxon>Fungi</taxon>
        <taxon>Dikarya</taxon>
        <taxon>Ascomycota</taxon>
        <taxon>Pezizomycotina</taxon>
        <taxon>Leotiomycetes</taxon>
        <taxon>Erysiphales</taxon>
        <taxon>Erysiphaceae</taxon>
        <taxon>Golovinomyces</taxon>
    </lineage>
</organism>
<accession>A0A420I4H0</accession>
<dbReference type="EMBL" id="MCBR01013130">
    <property type="protein sequence ID" value="RKF64554.1"/>
    <property type="molecule type" value="Genomic_DNA"/>
</dbReference>
<gene>
    <name evidence="1" type="ORF">GcC1_131018</name>
</gene>
<reference evidence="1 2" key="1">
    <citation type="journal article" date="2018" name="BMC Genomics">
        <title>Comparative genome analyses reveal sequence features reflecting distinct modes of host-adaptation between dicot and monocot powdery mildew.</title>
        <authorList>
            <person name="Wu Y."/>
            <person name="Ma X."/>
            <person name="Pan Z."/>
            <person name="Kale S.D."/>
            <person name="Song Y."/>
            <person name="King H."/>
            <person name="Zhang Q."/>
            <person name="Presley C."/>
            <person name="Deng X."/>
            <person name="Wei C.I."/>
            <person name="Xiao S."/>
        </authorList>
    </citation>
    <scope>NUCLEOTIDE SEQUENCE [LARGE SCALE GENOMIC DNA]</scope>
    <source>
        <strain evidence="1">UCSC1</strain>
    </source>
</reference>
<dbReference type="OrthoDB" id="3787051at2759"/>
<dbReference type="Proteomes" id="UP000285405">
    <property type="component" value="Unassembled WGS sequence"/>
</dbReference>
<evidence type="ECO:0008006" key="3">
    <source>
        <dbReference type="Google" id="ProtNLM"/>
    </source>
</evidence>
<protein>
    <recommendedName>
        <fullName evidence="3">Integrase and RNaseH domain-containing protein</fullName>
    </recommendedName>
</protein>